<feature type="compositionally biased region" description="Polar residues" evidence="1">
    <location>
        <begin position="363"/>
        <end position="376"/>
    </location>
</feature>
<feature type="region of interest" description="Disordered" evidence="1">
    <location>
        <begin position="29"/>
        <end position="48"/>
    </location>
</feature>
<protein>
    <submittedName>
        <fullName evidence="2">Uncharacterized protein</fullName>
    </submittedName>
</protein>
<reference evidence="2" key="1">
    <citation type="submission" date="2017-08" db="EMBL/GenBank/DDBJ databases">
        <authorList>
            <person name="Polle J.E."/>
            <person name="Barry K."/>
            <person name="Cushman J."/>
            <person name="Schmutz J."/>
            <person name="Tran D."/>
            <person name="Hathwaick L.T."/>
            <person name="Yim W.C."/>
            <person name="Jenkins J."/>
            <person name="Mckie-Krisberg Z.M."/>
            <person name="Prochnik S."/>
            <person name="Lindquist E."/>
            <person name="Dockter R.B."/>
            <person name="Adam C."/>
            <person name="Molina H."/>
            <person name="Bunkerborg J."/>
            <person name="Jin E."/>
            <person name="Buchheim M."/>
            <person name="Magnuson J."/>
        </authorList>
    </citation>
    <scope>NUCLEOTIDE SEQUENCE</scope>
    <source>
        <strain evidence="2">CCAP 19/18</strain>
    </source>
</reference>
<evidence type="ECO:0000313" key="2">
    <source>
        <dbReference type="EMBL" id="KAF5832602.1"/>
    </source>
</evidence>
<feature type="compositionally biased region" description="Polar residues" evidence="1">
    <location>
        <begin position="30"/>
        <end position="42"/>
    </location>
</feature>
<feature type="region of interest" description="Disordered" evidence="1">
    <location>
        <begin position="1"/>
        <end position="24"/>
    </location>
</feature>
<proteinExistence type="predicted"/>
<sequence length="404" mass="41792">APQDSFTSPIYESSRDGTPFGSPKLAAAHNVQQSNLPSSNCKEATETATLASAEEDAALPSQCGPTHSQQPPDWVPMILEAIPFSVAVLSSDGKKVLYHTCGSEPGAAQLLTQALHMSSSSSSQDTNTRSFLAALLGDLEGQALRTVHGERSCWKGSVSVEFAAGEPPLCSSASGGAHPTSSCPMDPAPSAPAPSASTAHHAKNGQPAGTELGCKALSSPAELSYALISGREATTSTAGPAVHAGTAATAATAATKAAAKPMSIGGTSEANLMISDHSWKLPPQFWDDPGHAMADQLESTYVESKTAKSFSESKAAKKSIRWSSCQQVPDSSVLGARRAVPGTGPDKASQPREIRPLRPCSSVLASSPRRNASRQSLLMSENSVELCIGTDESRTKSLLKSLAQ</sequence>
<evidence type="ECO:0000256" key="1">
    <source>
        <dbReference type="SAM" id="MobiDB-lite"/>
    </source>
</evidence>
<feature type="compositionally biased region" description="Polar residues" evidence="1">
    <location>
        <begin position="1"/>
        <end position="11"/>
    </location>
</feature>
<dbReference type="EMBL" id="MU069861">
    <property type="protein sequence ID" value="KAF5832602.1"/>
    <property type="molecule type" value="Genomic_DNA"/>
</dbReference>
<name>A0ABQ7GDC0_DUNSA</name>
<comment type="caution">
    <text evidence="2">The sequence shown here is derived from an EMBL/GenBank/DDBJ whole genome shotgun (WGS) entry which is preliminary data.</text>
</comment>
<feature type="region of interest" description="Disordered" evidence="1">
    <location>
        <begin position="171"/>
        <end position="213"/>
    </location>
</feature>
<accession>A0ABQ7GDC0</accession>
<keyword evidence="3" id="KW-1185">Reference proteome</keyword>
<organism evidence="2 3">
    <name type="scientific">Dunaliella salina</name>
    <name type="common">Green alga</name>
    <name type="synonym">Protococcus salinus</name>
    <dbReference type="NCBI Taxonomy" id="3046"/>
    <lineage>
        <taxon>Eukaryota</taxon>
        <taxon>Viridiplantae</taxon>
        <taxon>Chlorophyta</taxon>
        <taxon>core chlorophytes</taxon>
        <taxon>Chlorophyceae</taxon>
        <taxon>CS clade</taxon>
        <taxon>Chlamydomonadales</taxon>
        <taxon>Dunaliellaceae</taxon>
        <taxon>Dunaliella</taxon>
    </lineage>
</organism>
<evidence type="ECO:0000313" key="3">
    <source>
        <dbReference type="Proteomes" id="UP000815325"/>
    </source>
</evidence>
<feature type="non-terminal residue" evidence="2">
    <location>
        <position position="1"/>
    </location>
</feature>
<dbReference type="Proteomes" id="UP000815325">
    <property type="component" value="Unassembled WGS sequence"/>
</dbReference>
<feature type="region of interest" description="Disordered" evidence="1">
    <location>
        <begin position="333"/>
        <end position="376"/>
    </location>
</feature>
<gene>
    <name evidence="2" type="ORF">DUNSADRAFT_11444</name>
</gene>